<dbReference type="PANTHER" id="PTHR30509">
    <property type="entry name" value="P-HYDROXYBENZOIC ACID EFFLUX PUMP SUBUNIT-RELATED"/>
    <property type="match status" value="1"/>
</dbReference>
<evidence type="ECO:0000313" key="8">
    <source>
        <dbReference type="Proteomes" id="UP000515908"/>
    </source>
</evidence>
<keyword evidence="3 6" id="KW-0812">Transmembrane</keyword>
<accession>A0A7G2C7K5</accession>
<dbReference type="PANTHER" id="PTHR30509:SF38">
    <property type="entry name" value="FUSARIC ACID RESISTANCE PROTEIN-LIKE"/>
    <property type="match status" value="1"/>
</dbReference>
<dbReference type="EMBL" id="LR877148">
    <property type="protein sequence ID" value="CAD2215084.1"/>
    <property type="molecule type" value="Genomic_DNA"/>
</dbReference>
<evidence type="ECO:0000256" key="5">
    <source>
        <dbReference type="ARBA" id="ARBA00023136"/>
    </source>
</evidence>
<dbReference type="VEuPathDB" id="TriTrypDB:ADEAN_000253700"/>
<keyword evidence="4 6" id="KW-1133">Transmembrane helix</keyword>
<keyword evidence="5 6" id="KW-0472">Membrane</keyword>
<evidence type="ECO:0000256" key="3">
    <source>
        <dbReference type="ARBA" id="ARBA00022692"/>
    </source>
</evidence>
<evidence type="ECO:0000256" key="6">
    <source>
        <dbReference type="SAM" id="Phobius"/>
    </source>
</evidence>
<sequence length="597" mass="67352">MADRVIAYGERMRNFDRSKYKSQWRRIWEFCFYDHWSRFWEDLPKRLTLATPRDVRIVKDAIKMACAYGVGVMFTQYMDPEHAYYFGMAILMGVGWPTAGDTMVASVYRITGMVCASAIAYVAVWHTNNLSGELAIALAGVFISLLFRDVMPYAHTAQYCSMLIITSLNSAGTKLVLLSRIVSNAFTVMAYYVICVFMFPIDVLKVTYSYQMKSCLFITGQFTQLVRIMNVPLNCADPERREALMAELRVLDRSRREGFQIIATFGMWMHKAIMEPTARGLPYPLQEMKSVYSSLRRLSSATDMMFVALFQLYTPRANPVDESIATQIRLITPVMRKIDVKMRVVMQDFIDAMATPLQWTPEGATRHFSDFLALSKDLHDVFNTQSRRSIEALREEFRNSVMNRTFARAAQSNIIPTPPITGNNFAVPFSQNNSFFPPGRNTSFIPANTSFAKVSTDGVATTLQGKDLEEALDPIERAAEEEAYTDFIGARPTAVDDDASTTTHPLSTNDTAVPIGDAPLQTQVSFVDSDPRGGVSFVGIPPVRFSVENDMEMVLSIIVASEIFFGEAERLLRTMYNINLYARSRDGPPKLESPFEV</sequence>
<feature type="transmembrane region" description="Helical" evidence="6">
    <location>
        <begin position="82"/>
        <end position="99"/>
    </location>
</feature>
<gene>
    <name evidence="7" type="ORF">ADEAN_000253700</name>
</gene>
<evidence type="ECO:0000256" key="4">
    <source>
        <dbReference type="ARBA" id="ARBA00022989"/>
    </source>
</evidence>
<dbReference type="Proteomes" id="UP000515908">
    <property type="component" value="Chromosome 04"/>
</dbReference>
<name>A0A7G2C7K5_9TRYP</name>
<protein>
    <submittedName>
        <fullName evidence="7">Uncharacterized protein</fullName>
    </submittedName>
</protein>
<evidence type="ECO:0000256" key="2">
    <source>
        <dbReference type="ARBA" id="ARBA00022475"/>
    </source>
</evidence>
<proteinExistence type="predicted"/>
<comment type="subcellular location">
    <subcellularLocation>
        <location evidence="1">Cell membrane</location>
        <topology evidence="1">Multi-pass membrane protein</topology>
    </subcellularLocation>
</comment>
<keyword evidence="8" id="KW-1185">Reference proteome</keyword>
<feature type="transmembrane region" description="Helical" evidence="6">
    <location>
        <begin position="130"/>
        <end position="147"/>
    </location>
</feature>
<evidence type="ECO:0000256" key="1">
    <source>
        <dbReference type="ARBA" id="ARBA00004651"/>
    </source>
</evidence>
<reference evidence="7 8" key="1">
    <citation type="submission" date="2020-08" db="EMBL/GenBank/DDBJ databases">
        <authorList>
            <person name="Newling K."/>
            <person name="Davey J."/>
            <person name="Forrester S."/>
        </authorList>
    </citation>
    <scope>NUCLEOTIDE SEQUENCE [LARGE SCALE GENOMIC DNA]</scope>
    <source>
        <strain evidence="8">Crithidia deanei Carvalho (ATCC PRA-265)</strain>
    </source>
</reference>
<evidence type="ECO:0000313" key="7">
    <source>
        <dbReference type="EMBL" id="CAD2215084.1"/>
    </source>
</evidence>
<dbReference type="OrthoDB" id="260652at2759"/>
<dbReference type="AlphaFoldDB" id="A0A7G2C7K5"/>
<dbReference type="GO" id="GO:0005886">
    <property type="term" value="C:plasma membrane"/>
    <property type="evidence" value="ECO:0007669"/>
    <property type="project" value="UniProtKB-SubCell"/>
</dbReference>
<feature type="transmembrane region" description="Helical" evidence="6">
    <location>
        <begin position="185"/>
        <end position="204"/>
    </location>
</feature>
<organism evidence="7 8">
    <name type="scientific">Angomonas deanei</name>
    <dbReference type="NCBI Taxonomy" id="59799"/>
    <lineage>
        <taxon>Eukaryota</taxon>
        <taxon>Discoba</taxon>
        <taxon>Euglenozoa</taxon>
        <taxon>Kinetoplastea</taxon>
        <taxon>Metakinetoplastina</taxon>
        <taxon>Trypanosomatida</taxon>
        <taxon>Trypanosomatidae</taxon>
        <taxon>Strigomonadinae</taxon>
        <taxon>Angomonas</taxon>
    </lineage>
</organism>
<keyword evidence="2" id="KW-1003">Cell membrane</keyword>